<dbReference type="EMBL" id="CP003349">
    <property type="protein sequence ID" value="AFD06147.1"/>
    <property type="molecule type" value="Genomic_DNA"/>
</dbReference>
<evidence type="ECO:0008006" key="3">
    <source>
        <dbReference type="Google" id="ProtNLM"/>
    </source>
</evidence>
<protein>
    <recommendedName>
        <fullName evidence="3">Starch-binding associating with outer membrane</fullName>
    </recommendedName>
</protein>
<proteinExistence type="predicted"/>
<dbReference type="STRING" id="929556.Solca_1039"/>
<name>H8KV89_SOLCM</name>
<evidence type="ECO:0000313" key="2">
    <source>
        <dbReference type="Proteomes" id="UP000007590"/>
    </source>
</evidence>
<reference evidence="1" key="1">
    <citation type="submission" date="2012-02" db="EMBL/GenBank/DDBJ databases">
        <title>The complete genome of Solitalea canadensis DSM 3403.</title>
        <authorList>
            <consortium name="US DOE Joint Genome Institute (JGI-PGF)"/>
            <person name="Lucas S."/>
            <person name="Copeland A."/>
            <person name="Lapidus A."/>
            <person name="Glavina del Rio T."/>
            <person name="Dalin E."/>
            <person name="Tice H."/>
            <person name="Bruce D."/>
            <person name="Goodwin L."/>
            <person name="Pitluck S."/>
            <person name="Peters L."/>
            <person name="Ovchinnikova G."/>
            <person name="Lu M."/>
            <person name="Kyrpides N."/>
            <person name="Mavromatis K."/>
            <person name="Ivanova N."/>
            <person name="Brettin T."/>
            <person name="Detter J.C."/>
            <person name="Han C."/>
            <person name="Larimer F."/>
            <person name="Land M."/>
            <person name="Hauser L."/>
            <person name="Markowitz V."/>
            <person name="Cheng J.-F."/>
            <person name="Hugenholtz P."/>
            <person name="Woyke T."/>
            <person name="Wu D."/>
            <person name="Spring S."/>
            <person name="Schroeder M."/>
            <person name="Kopitz M."/>
            <person name="Brambilla E."/>
            <person name="Klenk H.-P."/>
            <person name="Eisen J.A."/>
        </authorList>
    </citation>
    <scope>NUCLEOTIDE SEQUENCE</scope>
    <source>
        <strain evidence="1">DSM 3403</strain>
    </source>
</reference>
<dbReference type="SUPFAM" id="SSF48452">
    <property type="entry name" value="TPR-like"/>
    <property type="match status" value="1"/>
</dbReference>
<dbReference type="InterPro" id="IPR041662">
    <property type="entry name" value="SusD-like_2"/>
</dbReference>
<dbReference type="OrthoDB" id="9766256at2"/>
<dbReference type="PROSITE" id="PS51257">
    <property type="entry name" value="PROKAR_LIPOPROTEIN"/>
    <property type="match status" value="1"/>
</dbReference>
<dbReference type="AlphaFoldDB" id="H8KV89"/>
<dbReference type="KEGG" id="scn:Solca_1039"/>
<dbReference type="InterPro" id="IPR011990">
    <property type="entry name" value="TPR-like_helical_dom_sf"/>
</dbReference>
<dbReference type="RefSeq" id="WP_014679374.1">
    <property type="nucleotide sequence ID" value="NC_017770.1"/>
</dbReference>
<organism evidence="1 2">
    <name type="scientific">Solitalea canadensis (strain ATCC 29591 / DSM 3403 / JCM 21819 / LMG 8368 / NBRC 15130 / NCIMB 12057 / USAM 9D)</name>
    <name type="common">Flexibacter canadensis</name>
    <dbReference type="NCBI Taxonomy" id="929556"/>
    <lineage>
        <taxon>Bacteria</taxon>
        <taxon>Pseudomonadati</taxon>
        <taxon>Bacteroidota</taxon>
        <taxon>Sphingobacteriia</taxon>
        <taxon>Sphingobacteriales</taxon>
        <taxon>Sphingobacteriaceae</taxon>
        <taxon>Solitalea</taxon>
    </lineage>
</organism>
<sequence>MKKKIYAALVVVGLAATYGCKDFLDVNTNPNGPEKVSPNLYLASMESNLALGVQFDARYMGKYVQNFVAAGASDVWDQQGYIPANDAGGQLWRNVYWKLGYNAEDMINLSLSQQRWDLAGIGYVLKAWGWQNLTDMHGEIIIKEAYMPNKSTFNYDSQEFAYSEVKRLCDSAALLFSRTDGVVNTAYTAKGDIMYKGDKTKWVKFMNGLLAMNAHHLSNKASYSANKVIEYVDKALASNGDDAMMPFAATVSDDANFFGPMRNNIGTFIQSEFAVNSMNGTVFGGVVDPRLPLLLVKADDGQYHGLKPTAGNKSVPADQVPYTLWGTKTLTAGQKGKFLFDNAVGFPLMTYAQLQFIKAEAALEKGDNIMALDAYKKGISAHFDFVNKFFGTADQITTDAKAAYMANANIVPNDANTLTLKQIMMQKYIAQFGWGFIEQWCDMRRHHYDSTIFTGFSAPSTLYPDNGGKLVYRLRPRYNSEYVWNIEALKSIGATNADYHTKEMWFTQP</sequence>
<keyword evidence="2" id="KW-1185">Reference proteome</keyword>
<dbReference type="Proteomes" id="UP000007590">
    <property type="component" value="Chromosome"/>
</dbReference>
<dbReference type="eggNOG" id="COG0521">
    <property type="taxonomic scope" value="Bacteria"/>
</dbReference>
<gene>
    <name evidence="1" type="ordered locus">Solca_1039</name>
</gene>
<dbReference type="HOGENOM" id="CLU_025928_3_0_10"/>
<dbReference type="Gene3D" id="1.25.40.390">
    <property type="match status" value="1"/>
</dbReference>
<accession>H8KV89</accession>
<evidence type="ECO:0000313" key="1">
    <source>
        <dbReference type="EMBL" id="AFD06147.1"/>
    </source>
</evidence>
<dbReference type="Pfam" id="PF12771">
    <property type="entry name" value="SusD-like_2"/>
    <property type="match status" value="1"/>
</dbReference>